<feature type="domain" description="LamG-like jellyroll fold" evidence="3">
    <location>
        <begin position="777"/>
        <end position="919"/>
    </location>
</feature>
<dbReference type="RefSeq" id="WP_289959753.1">
    <property type="nucleotide sequence ID" value="NZ_JAUEMJ010000011.1"/>
</dbReference>
<comment type="caution">
    <text evidence="4">The sequence shown here is derived from an EMBL/GenBank/DDBJ whole genome shotgun (WGS) entry which is preliminary data.</text>
</comment>
<feature type="domain" description="LamG-like jellyroll fold" evidence="3">
    <location>
        <begin position="992"/>
        <end position="1142"/>
    </location>
</feature>
<keyword evidence="1" id="KW-0732">Signal</keyword>
<proteinExistence type="predicted"/>
<gene>
    <name evidence="4" type="ORF">QWI33_25235</name>
</gene>
<feature type="domain" description="LamG-like jellyroll fold" evidence="3">
    <location>
        <begin position="1217"/>
        <end position="1363"/>
    </location>
</feature>
<dbReference type="Proteomes" id="UP001171902">
    <property type="component" value="Unassembled WGS sequence"/>
</dbReference>
<dbReference type="SMART" id="SM00560">
    <property type="entry name" value="LamGL"/>
    <property type="match status" value="3"/>
</dbReference>
<evidence type="ECO:0000313" key="5">
    <source>
        <dbReference type="Proteomes" id="UP001171902"/>
    </source>
</evidence>
<evidence type="ECO:0000256" key="1">
    <source>
        <dbReference type="ARBA" id="ARBA00022729"/>
    </source>
</evidence>
<evidence type="ECO:0000256" key="2">
    <source>
        <dbReference type="ARBA" id="ARBA00023157"/>
    </source>
</evidence>
<keyword evidence="2" id="KW-1015">Disulfide bond</keyword>
<dbReference type="PANTHER" id="PTHR46943:SF1">
    <property type="entry name" value="PENTRAXIN-RELATED PROTEIN PTX3"/>
    <property type="match status" value="1"/>
</dbReference>
<dbReference type="PANTHER" id="PTHR46943">
    <property type="entry name" value="PENTRAXIN-RELATED PROTEIN PTX3"/>
    <property type="match status" value="1"/>
</dbReference>
<dbReference type="InterPro" id="IPR013320">
    <property type="entry name" value="ConA-like_dom_sf"/>
</dbReference>
<dbReference type="InterPro" id="IPR042837">
    <property type="entry name" value="PTX3"/>
</dbReference>
<reference evidence="4" key="1">
    <citation type="submission" date="2023-06" db="EMBL/GenBank/DDBJ databases">
        <title>Gycomyces niveus sp.nov., a novel actinomycete isolated from soil in Shouguang.</title>
        <authorList>
            <person name="Yang X."/>
            <person name="Zhao J."/>
        </authorList>
    </citation>
    <scope>NUCLEOTIDE SEQUENCE</scope>
    <source>
        <strain evidence="4">NEAU C2</strain>
    </source>
</reference>
<accession>A0ABT7YWM5</accession>
<dbReference type="SUPFAM" id="SSF49899">
    <property type="entry name" value="Concanavalin A-like lectins/glucanases"/>
    <property type="match status" value="3"/>
</dbReference>
<dbReference type="EMBL" id="JAUEMJ010000011">
    <property type="protein sequence ID" value="MDN3243050.1"/>
    <property type="molecule type" value="Genomic_DNA"/>
</dbReference>
<dbReference type="Gene3D" id="2.60.120.200">
    <property type="match status" value="3"/>
</dbReference>
<dbReference type="InterPro" id="IPR006558">
    <property type="entry name" value="LamG-like"/>
</dbReference>
<name>A0ABT7YWM5_9ACTN</name>
<organism evidence="4 5">
    <name type="scientific">Glycomyces tritici</name>
    <dbReference type="NCBI Taxonomy" id="2665176"/>
    <lineage>
        <taxon>Bacteria</taxon>
        <taxon>Bacillati</taxon>
        <taxon>Actinomycetota</taxon>
        <taxon>Actinomycetes</taxon>
        <taxon>Glycomycetales</taxon>
        <taxon>Glycomycetaceae</taxon>
        <taxon>Glycomyces</taxon>
    </lineage>
</organism>
<sequence>MPGAAQESLESCPIAPGAENAVEGELAAIVVAAACDQTVEVIDQRNEFGEVYALPSGELRAELGVVPVRAENEAGEWAPIATTLEVAEDGSIQPVNTTEDMAFSAGGTAPLVTVDYGAEGLFALNWPTALPEPVLDGPSAIYDEVYSGVDLVVEATAQGFRYDFVVADAAAAANPALDAIELGVDAVGGATFSTNETGLVEVAVAGEPVLESGPAQMWEAPVGHDEADIVPDLTAATDASAGADQEVAAVAVTATDEAVVLEPDLGLLRGEDTRYPVVIDPDFDGGIDDGGWGMVVSRSDVAGDDFYQGKNNSNNYFFRETGDQGTVGSGQTCDDWSVLTCTTDEYRVRSFFRMDTGTITEDSYRIARSATFKIIQRHSADCNNGTAKIWLTGLYGSSTTWNNQPSWNANETATISTAKRGFDCSGGSGYVDFNVSGQIANAEAGSWANITLGLRAADETPSPDLAQWDRWDGDSAQLDIVYDVSPYMPKEAQISGKRCESTVAKAPWVTDKTPEMSAVISTKDSSVKWAARLRRSSDDVILMEYTSAGLAPNFRQSKSPASDLPDGHYHWHARGISATNSAVASDWTVACRFILDGTAPTDPVVTPSAERPYSVGAELALTVSSTDKVVNTVSSGLSHFEYAWTDGVYDNRTVSATASGTAAIPMTEVLDSEGGLKAGRHVLHVQARDRAGNPSGETVYTFFAGNDIPTTPIAAWRFEGDTFDDTGHQYNLNADMPLGSGFGPDADGRTAGAATLDGSTCLTSALPNNRAPIDTSAAYSIAAWTYVTEGGGTNPAIVTQVGNVRPGFYLEFIRAENKWNFTTPQYDATSTTFQSLRSNSTAEFGTWTHLAATMDPEGGVMRLYVNGVLDAERVIAFKPWNAKGPAVVGCASTIGGNPWHRLEGSVDNVGLWQGVLTPEQVQAAMTDLPTAKLQARWTFKDQGKDDSGYGRTLPLPEGIPVGPDAYNRPSGAVELDGETCLEYAEPVVSTDRSVSIASWVKFDTSGQEDVIAALTGTNNNAMVLRRLATNQVQFRLTSADTAEIPGSTTNPAVWERKTPLESPLLAGTWYHVAGVYDAAAGTMSVYLNGVLSSTRTLPQDLWRAEGPTLVGCKHGIESDVLNGHMDGYLYDVTIWRGAIDQTHLAALMGVRPDERVGAWDFVEGAAGYDGSRKGNDLIIPESVLPSAGWTCHNPTALGFDGTNWAQTNKSSIVATDESFSIKAWVRLDDLSRDQVMVSVTGASRGVITLKYSAANNAFEFAAPPSGTNGWKIVRSTTTPKVNEWTYLVGVYDMPKNELRLYAEGPDAEDKYALTVATQTGVVLPAATGAVTIGAEGNTDGTVQNGLIGALDDVAIWQGMVTDTTISTLGRDLTREGNLDCYDE</sequence>
<dbReference type="Pfam" id="PF13385">
    <property type="entry name" value="Laminin_G_3"/>
    <property type="match status" value="3"/>
</dbReference>
<evidence type="ECO:0000313" key="4">
    <source>
        <dbReference type="EMBL" id="MDN3243050.1"/>
    </source>
</evidence>
<evidence type="ECO:0000259" key="3">
    <source>
        <dbReference type="SMART" id="SM00560"/>
    </source>
</evidence>
<keyword evidence="5" id="KW-1185">Reference proteome</keyword>
<protein>
    <recommendedName>
        <fullName evidence="3">LamG-like jellyroll fold domain-containing protein</fullName>
    </recommendedName>
</protein>